<feature type="coiled-coil region" evidence="7">
    <location>
        <begin position="453"/>
        <end position="495"/>
    </location>
</feature>
<gene>
    <name evidence="10" type="ORF">CP557_02205</name>
</gene>
<organism evidence="10 11">
    <name type="scientific">Natrinema ejinorense</name>
    <dbReference type="NCBI Taxonomy" id="373386"/>
    <lineage>
        <taxon>Archaea</taxon>
        <taxon>Methanobacteriati</taxon>
        <taxon>Methanobacteriota</taxon>
        <taxon>Stenosarchaea group</taxon>
        <taxon>Halobacteria</taxon>
        <taxon>Halobacteriales</taxon>
        <taxon>Natrialbaceae</taxon>
        <taxon>Natrinema</taxon>
    </lineage>
</organism>
<evidence type="ECO:0000256" key="1">
    <source>
        <dbReference type="ARBA" id="ARBA00022553"/>
    </source>
</evidence>
<evidence type="ECO:0000256" key="6">
    <source>
        <dbReference type="ARBA" id="ARBA00023012"/>
    </source>
</evidence>
<keyword evidence="3" id="KW-0547">Nucleotide-binding</keyword>
<feature type="compositionally biased region" description="Polar residues" evidence="8">
    <location>
        <begin position="498"/>
        <end position="518"/>
    </location>
</feature>
<dbReference type="SUPFAM" id="SSF55874">
    <property type="entry name" value="ATPase domain of HSP90 chaperone/DNA topoisomerase II/histidine kinase"/>
    <property type="match status" value="2"/>
</dbReference>
<dbReference type="GO" id="GO:0005524">
    <property type="term" value="F:ATP binding"/>
    <property type="evidence" value="ECO:0007669"/>
    <property type="project" value="UniProtKB-KW"/>
</dbReference>
<dbReference type="RefSeq" id="WP_097378398.1">
    <property type="nucleotide sequence ID" value="NZ_NXNI01000001.1"/>
</dbReference>
<dbReference type="InterPro" id="IPR003594">
    <property type="entry name" value="HATPase_dom"/>
</dbReference>
<keyword evidence="5" id="KW-0067">ATP-binding</keyword>
<dbReference type="PANTHER" id="PTHR43065:SF10">
    <property type="entry name" value="PEROXIDE STRESS-ACTIVATED HISTIDINE KINASE MAK3"/>
    <property type="match status" value="1"/>
</dbReference>
<sequence>MSQQDTPEVLKTDAVSFSSDSKLLSEIGERLIATSEIALSELIKNAYDADATKCNIWLSDDELIVKDDGHGMTETEFRNYWMTIATTSRLQQETSRRYNRELTGAKGVGRFAVRNLGLELDLDTVAYYPEVDAYRRLVATFRWGDFESGETLQHEDVEYRIEEATEEERGTELRIGALQDDWTQSDLEEVSGEVLDIISAPYQDVRSELDTTEEPTTDREGMDPGFRVYFAPPGEGSPTKSAAQEIYERYVGEVEITVDGSTLTYHCEYPYGYDDGEAEHREYRFTLDENLVGDIDGQIRYFNQNYAGVFRGMDTIDGRSAPKWLRDNGGIRVIDKHFRVPPYGDQGNDWLNISESRARRERRWRSSFVSELFPGDEENEEKVRNSQLNLPAKNQVLGAVNVSSYRPGEDETDSETDRPNRLVPAMDRQGFVENAAMEQLIDITRGAMEIIAVLDYEETLRREQEEVEESASDLKEEIQEQKKALEEEVDNFVNGLTESETADLSSNTASTTGSSDDGQFTFDDLRGESSSAGSSSNADDDVATESENLGESASSEPSSSVGSEVSTESPSVSESSTSSAGEPTDVRDRFRTELKPQIRESYTELQEKVEKYEQAREELRGSVESMYLMSAVAAFMTHETSELLRCADEMIEVWEDVPESERSPELEERLAVTREAREKFEKQLGYAKRFMSGLEENTQSELYVHGKVDEVVEQFDHYTDRKNIEVEYAFEKRLKTPKLNPSIYTGVLMNLFTNAMKATLDVAPEERGRHIRFNAENTEGWHKLRVADTGSGIPEGVEERIFDPLFSTTDTREDDPLGGGVGLGLYVVQRVVESSGGEIEVVEAPDGFETCFEVRFER</sequence>
<dbReference type="SMART" id="SM00387">
    <property type="entry name" value="HATPase_c"/>
    <property type="match status" value="1"/>
</dbReference>
<keyword evidence="1" id="KW-0597">Phosphoprotein</keyword>
<accession>A0A2A5QRR6</accession>
<dbReference type="InterPro" id="IPR036890">
    <property type="entry name" value="HATPase_C_sf"/>
</dbReference>
<keyword evidence="7" id="KW-0175">Coiled coil</keyword>
<evidence type="ECO:0000256" key="2">
    <source>
        <dbReference type="ARBA" id="ARBA00022679"/>
    </source>
</evidence>
<evidence type="ECO:0000259" key="9">
    <source>
        <dbReference type="PROSITE" id="PS50109"/>
    </source>
</evidence>
<reference evidence="10 11" key="1">
    <citation type="submission" date="2017-09" db="EMBL/GenBank/DDBJ databases">
        <title>Genome sequences of Natrinema ejinorence JCM 13890T.</title>
        <authorList>
            <person name="Roh S.W."/>
            <person name="Kim Y.B."/>
            <person name="Kim J.Y."/>
        </authorList>
    </citation>
    <scope>NUCLEOTIDE SEQUENCE [LARGE SCALE GENOMIC DNA]</scope>
    <source>
        <strain evidence="10 11">JCM 13890</strain>
    </source>
</reference>
<evidence type="ECO:0000256" key="4">
    <source>
        <dbReference type="ARBA" id="ARBA00022777"/>
    </source>
</evidence>
<dbReference type="Gene3D" id="3.30.565.10">
    <property type="entry name" value="Histidine kinase-like ATPase, C-terminal domain"/>
    <property type="match status" value="2"/>
</dbReference>
<dbReference type="AlphaFoldDB" id="A0A2A5QRR6"/>
<dbReference type="PRINTS" id="PR00344">
    <property type="entry name" value="BCTRLSENSOR"/>
</dbReference>
<feature type="compositionally biased region" description="Low complexity" evidence="8">
    <location>
        <begin position="550"/>
        <end position="583"/>
    </location>
</feature>
<feature type="domain" description="Histidine kinase" evidence="9">
    <location>
        <begin position="635"/>
        <end position="858"/>
    </location>
</feature>
<dbReference type="Pfam" id="PF13589">
    <property type="entry name" value="HATPase_c_3"/>
    <property type="match status" value="1"/>
</dbReference>
<dbReference type="GO" id="GO:0016301">
    <property type="term" value="F:kinase activity"/>
    <property type="evidence" value="ECO:0007669"/>
    <property type="project" value="UniProtKB-KW"/>
</dbReference>
<name>A0A2A5QRR6_9EURY</name>
<evidence type="ECO:0000313" key="11">
    <source>
        <dbReference type="Proteomes" id="UP000219689"/>
    </source>
</evidence>
<evidence type="ECO:0000256" key="5">
    <source>
        <dbReference type="ARBA" id="ARBA00022840"/>
    </source>
</evidence>
<feature type="region of interest" description="Disordered" evidence="8">
    <location>
        <begin position="401"/>
        <end position="422"/>
    </location>
</feature>
<dbReference type="PANTHER" id="PTHR43065">
    <property type="entry name" value="SENSOR HISTIDINE KINASE"/>
    <property type="match status" value="1"/>
</dbReference>
<feature type="region of interest" description="Disordered" evidence="8">
    <location>
        <begin position="498"/>
        <end position="590"/>
    </location>
</feature>
<feature type="coiled-coil region" evidence="7">
    <location>
        <begin position="595"/>
        <end position="622"/>
    </location>
</feature>
<dbReference type="InterPro" id="IPR004358">
    <property type="entry name" value="Sig_transdc_His_kin-like_C"/>
</dbReference>
<dbReference type="EMBL" id="NXNI01000001">
    <property type="protein sequence ID" value="PCR89453.1"/>
    <property type="molecule type" value="Genomic_DNA"/>
</dbReference>
<evidence type="ECO:0000256" key="3">
    <source>
        <dbReference type="ARBA" id="ARBA00022741"/>
    </source>
</evidence>
<evidence type="ECO:0000313" key="10">
    <source>
        <dbReference type="EMBL" id="PCR89453.1"/>
    </source>
</evidence>
<dbReference type="PROSITE" id="PS50109">
    <property type="entry name" value="HIS_KIN"/>
    <property type="match status" value="1"/>
</dbReference>
<keyword evidence="2" id="KW-0808">Transferase</keyword>
<keyword evidence="4" id="KW-0418">Kinase</keyword>
<protein>
    <recommendedName>
        <fullName evidence="9">Histidine kinase domain-containing protein</fullName>
    </recommendedName>
</protein>
<dbReference type="Pfam" id="PF02518">
    <property type="entry name" value="HATPase_c"/>
    <property type="match status" value="1"/>
</dbReference>
<dbReference type="GO" id="GO:0000160">
    <property type="term" value="P:phosphorelay signal transduction system"/>
    <property type="evidence" value="ECO:0007669"/>
    <property type="project" value="UniProtKB-KW"/>
</dbReference>
<keyword evidence="6" id="KW-0902">Two-component regulatory system</keyword>
<evidence type="ECO:0000256" key="7">
    <source>
        <dbReference type="SAM" id="Coils"/>
    </source>
</evidence>
<comment type="caution">
    <text evidence="10">The sequence shown here is derived from an EMBL/GenBank/DDBJ whole genome shotgun (WGS) entry which is preliminary data.</text>
</comment>
<keyword evidence="11" id="KW-1185">Reference proteome</keyword>
<dbReference type="InterPro" id="IPR005467">
    <property type="entry name" value="His_kinase_dom"/>
</dbReference>
<dbReference type="OrthoDB" id="193844at2157"/>
<proteinExistence type="predicted"/>
<dbReference type="Proteomes" id="UP000219689">
    <property type="component" value="Unassembled WGS sequence"/>
</dbReference>
<evidence type="ECO:0000256" key="8">
    <source>
        <dbReference type="SAM" id="MobiDB-lite"/>
    </source>
</evidence>